<name>A0A0F9DXD7_9ZZZZ</name>
<sequence length="286" mass="32267">HGLTVIIPQGVAADLRRLTHARKRAVCDLTAKSNQMQQLVFIIFPEFFTIMKKAVSKSALYLLKNYTLPEDILHFGDKRLEAVLRKVSRGRLCNQRAREFIEAAHQSVGIDQGARSIVLEIKHIVDSIENTQQFIVTLETQMEEYLQQISYSQNILSHKGIGVITVAGLIGEVGNFSAFSTIKELEKLAGLDLYEISSGAHKGERRISKRGRSLMRKLLYCAALNTIRVDGIMHQQYQNMLGRGMPKVKAVVAISRRLLRIIFAIVRDNTMFEVTHCSKTCLKKVS</sequence>
<dbReference type="GO" id="GO:0006313">
    <property type="term" value="P:DNA transposition"/>
    <property type="evidence" value="ECO:0007669"/>
    <property type="project" value="InterPro"/>
</dbReference>
<dbReference type="PANTHER" id="PTHR33055">
    <property type="entry name" value="TRANSPOSASE FOR INSERTION SEQUENCE ELEMENT IS1111A"/>
    <property type="match status" value="1"/>
</dbReference>
<proteinExistence type="predicted"/>
<dbReference type="EMBL" id="LAZR01027221">
    <property type="protein sequence ID" value="KKL66394.1"/>
    <property type="molecule type" value="Genomic_DNA"/>
</dbReference>
<dbReference type="Pfam" id="PF02371">
    <property type="entry name" value="Transposase_20"/>
    <property type="match status" value="1"/>
</dbReference>
<dbReference type="AlphaFoldDB" id="A0A0F9DXD7"/>
<protein>
    <recommendedName>
        <fullName evidence="1">Transposase IS116/IS110/IS902 C-terminal domain-containing protein</fullName>
    </recommendedName>
</protein>
<feature type="non-terminal residue" evidence="2">
    <location>
        <position position="1"/>
    </location>
</feature>
<reference evidence="2" key="1">
    <citation type="journal article" date="2015" name="Nature">
        <title>Complex archaea that bridge the gap between prokaryotes and eukaryotes.</title>
        <authorList>
            <person name="Spang A."/>
            <person name="Saw J.H."/>
            <person name="Jorgensen S.L."/>
            <person name="Zaremba-Niedzwiedzka K."/>
            <person name="Martijn J."/>
            <person name="Lind A.E."/>
            <person name="van Eijk R."/>
            <person name="Schleper C."/>
            <person name="Guy L."/>
            <person name="Ettema T.J."/>
        </authorList>
    </citation>
    <scope>NUCLEOTIDE SEQUENCE</scope>
</reference>
<organism evidence="2">
    <name type="scientific">marine sediment metagenome</name>
    <dbReference type="NCBI Taxonomy" id="412755"/>
    <lineage>
        <taxon>unclassified sequences</taxon>
        <taxon>metagenomes</taxon>
        <taxon>ecological metagenomes</taxon>
    </lineage>
</organism>
<dbReference type="GO" id="GO:0004803">
    <property type="term" value="F:transposase activity"/>
    <property type="evidence" value="ECO:0007669"/>
    <property type="project" value="InterPro"/>
</dbReference>
<dbReference type="GO" id="GO:0003677">
    <property type="term" value="F:DNA binding"/>
    <property type="evidence" value="ECO:0007669"/>
    <property type="project" value="InterPro"/>
</dbReference>
<feature type="domain" description="Transposase IS116/IS110/IS902 C-terminal" evidence="1">
    <location>
        <begin position="153"/>
        <end position="238"/>
    </location>
</feature>
<dbReference type="PANTHER" id="PTHR33055:SF13">
    <property type="entry name" value="TRANSPOSASE"/>
    <property type="match status" value="1"/>
</dbReference>
<gene>
    <name evidence="2" type="ORF">LCGC14_2145440</name>
</gene>
<accession>A0A0F9DXD7</accession>
<evidence type="ECO:0000313" key="2">
    <source>
        <dbReference type="EMBL" id="KKL66394.1"/>
    </source>
</evidence>
<dbReference type="InterPro" id="IPR047650">
    <property type="entry name" value="Transpos_IS110"/>
</dbReference>
<dbReference type="InterPro" id="IPR003346">
    <property type="entry name" value="Transposase_20"/>
</dbReference>
<comment type="caution">
    <text evidence="2">The sequence shown here is derived from an EMBL/GenBank/DDBJ whole genome shotgun (WGS) entry which is preliminary data.</text>
</comment>
<evidence type="ECO:0000259" key="1">
    <source>
        <dbReference type="Pfam" id="PF02371"/>
    </source>
</evidence>